<name>A0A1Y2IG60_TRAC3</name>
<reference evidence="3 4" key="1">
    <citation type="journal article" date="2015" name="Biotechnol. Biofuels">
        <title>Enhanced degradation of softwood versus hardwood by the white-rot fungus Pycnoporus coccineus.</title>
        <authorList>
            <person name="Couturier M."/>
            <person name="Navarro D."/>
            <person name="Chevret D."/>
            <person name="Henrissat B."/>
            <person name="Piumi F."/>
            <person name="Ruiz-Duenas F.J."/>
            <person name="Martinez A.T."/>
            <person name="Grigoriev I.V."/>
            <person name="Riley R."/>
            <person name="Lipzen A."/>
            <person name="Berrin J.G."/>
            <person name="Master E.R."/>
            <person name="Rosso M.N."/>
        </authorList>
    </citation>
    <scope>NUCLEOTIDE SEQUENCE [LARGE SCALE GENOMIC DNA]</scope>
    <source>
        <strain evidence="3 4">BRFM310</strain>
    </source>
</reference>
<dbReference type="GO" id="GO:0005634">
    <property type="term" value="C:nucleus"/>
    <property type="evidence" value="ECO:0007669"/>
    <property type="project" value="UniProtKB-SubCell"/>
</dbReference>
<accession>A0A1Y2IG60</accession>
<evidence type="ECO:0000259" key="2">
    <source>
        <dbReference type="Pfam" id="PF01728"/>
    </source>
</evidence>
<dbReference type="PANTHER" id="PTHR16121:SF0">
    <property type="entry name" value="CAP-SPECIFIC MRNA (NUCLEOSIDE-2'-O-)-METHYLTRANSFERASE 1"/>
    <property type="match status" value="1"/>
</dbReference>
<dbReference type="GO" id="GO:0004483">
    <property type="term" value="F:methyltransferase cap1 activity"/>
    <property type="evidence" value="ECO:0007669"/>
    <property type="project" value="UniProtKB-UniRule"/>
</dbReference>
<evidence type="ECO:0000256" key="1">
    <source>
        <dbReference type="RuleBase" id="RU368012"/>
    </source>
</evidence>
<comment type="catalytic activity">
    <reaction evidence="1">
        <text>a 5'-end (N(7)-methyl 5'-triphosphoguanosine)-ribonucleoside in mRNA + S-adenosyl-L-methionine = a 5'-end (N(7)-methyl 5'-triphosphoguanosine)-(2'-O-methyl-ribonucleoside) in mRNA + S-adenosyl-L-homocysteine + H(+)</text>
        <dbReference type="Rhea" id="RHEA:67020"/>
        <dbReference type="Rhea" id="RHEA-COMP:17167"/>
        <dbReference type="Rhea" id="RHEA-COMP:17168"/>
        <dbReference type="ChEBI" id="CHEBI:15378"/>
        <dbReference type="ChEBI" id="CHEBI:57856"/>
        <dbReference type="ChEBI" id="CHEBI:59789"/>
        <dbReference type="ChEBI" id="CHEBI:156461"/>
        <dbReference type="ChEBI" id="CHEBI:167609"/>
        <dbReference type="EC" id="2.1.1.57"/>
    </reaction>
</comment>
<keyword evidence="1" id="KW-0507">mRNA processing</keyword>
<dbReference type="PANTHER" id="PTHR16121">
    <property type="entry name" value="CAP-SPECIFIC MRNA (NUCLEOSIDE-2'-O-)-METHYLTRANSFERASE 1-RELATED"/>
    <property type="match status" value="1"/>
</dbReference>
<proteinExistence type="predicted"/>
<dbReference type="GO" id="GO:0016556">
    <property type="term" value="P:mRNA modification"/>
    <property type="evidence" value="ECO:0007669"/>
    <property type="project" value="UniProtKB-UniRule"/>
</dbReference>
<protein>
    <recommendedName>
        <fullName evidence="1">Cap-specific mRNA (nucleoside-2'-O-)-methyltransferase 1</fullName>
        <ecNumber evidence="1">2.1.1.57</ecNumber>
    </recommendedName>
    <alternativeName>
        <fullName evidence="1">Cap1 2'O-ribose methyltransferase 1</fullName>
    </alternativeName>
</protein>
<gene>
    <name evidence="3" type="ORF">PYCCODRAFT_1371726</name>
</gene>
<dbReference type="Pfam" id="PF01728">
    <property type="entry name" value="FtsJ"/>
    <property type="match status" value="1"/>
</dbReference>
<dbReference type="GO" id="GO:0003676">
    <property type="term" value="F:nucleic acid binding"/>
    <property type="evidence" value="ECO:0007669"/>
    <property type="project" value="UniProtKB-UniRule"/>
</dbReference>
<dbReference type="EMBL" id="KZ084121">
    <property type="protein sequence ID" value="OSD00108.1"/>
    <property type="molecule type" value="Genomic_DNA"/>
</dbReference>
<dbReference type="InterPro" id="IPR002877">
    <property type="entry name" value="RNA_MeTrfase_FtsJ_dom"/>
</dbReference>
<dbReference type="AlphaFoldDB" id="A0A1Y2IG60"/>
<dbReference type="OrthoDB" id="417125at2759"/>
<comment type="subcellular location">
    <subcellularLocation>
        <location evidence="1">Nucleus</location>
    </subcellularLocation>
</comment>
<sequence length="366" mass="41055">MYRRPVHLESKLNSSAVLSRCEVEELRELRRLRARGWTEDGLDKHFVSQRQSADEPPVQSQHYWYREMANVMAGLNTVADFIPKCGSLNFLDLGCAPGGFSLHVLRTNPEAKGVGLSLSKSQGGHAFLLDESYQSRFEHKEQDLLEYDLLPETCHAVESPRITLPTAFLSHFDLVIIDGHPLRTYRPANPSNPDPSATTKPYGFALLLTQLISALCSVRPGGTIVAKMFHIECYPAAHLIYLLDIISDSLMVHKPSRIHATRASFYVVAKGVAREPERARLMEQYLDGLKALWHDLECGGSARAACSAKSHYEDLDFIVKSEDILDMDGYLPRLIELGRPVWGTQAKALRQFFNRKGLSDLPTAHT</sequence>
<keyword evidence="1" id="KW-0489">Methyltransferase</keyword>
<dbReference type="Gene3D" id="3.40.50.12760">
    <property type="match status" value="1"/>
</dbReference>
<dbReference type="GO" id="GO:0005737">
    <property type="term" value="C:cytoplasm"/>
    <property type="evidence" value="ECO:0007669"/>
    <property type="project" value="TreeGrafter"/>
</dbReference>
<dbReference type="EC" id="2.1.1.57" evidence="1"/>
<dbReference type="GO" id="GO:0032259">
    <property type="term" value="P:methylation"/>
    <property type="evidence" value="ECO:0007669"/>
    <property type="project" value="UniProtKB-KW"/>
</dbReference>
<dbReference type="STRING" id="1353009.A0A1Y2IG60"/>
<keyword evidence="4" id="KW-1185">Reference proteome</keyword>
<dbReference type="GO" id="GO:0006370">
    <property type="term" value="P:7-methylguanosine mRNA capping"/>
    <property type="evidence" value="ECO:0007669"/>
    <property type="project" value="UniProtKB-UniRule"/>
</dbReference>
<feature type="domain" description="Ribosomal RNA methyltransferase FtsJ" evidence="2">
    <location>
        <begin position="88"/>
        <end position="271"/>
    </location>
</feature>
<dbReference type="Proteomes" id="UP000193067">
    <property type="component" value="Unassembled WGS sequence"/>
</dbReference>
<organism evidence="3 4">
    <name type="scientific">Trametes coccinea (strain BRFM310)</name>
    <name type="common">Pycnoporus coccineus</name>
    <dbReference type="NCBI Taxonomy" id="1353009"/>
    <lineage>
        <taxon>Eukaryota</taxon>
        <taxon>Fungi</taxon>
        <taxon>Dikarya</taxon>
        <taxon>Basidiomycota</taxon>
        <taxon>Agaricomycotina</taxon>
        <taxon>Agaricomycetes</taxon>
        <taxon>Polyporales</taxon>
        <taxon>Polyporaceae</taxon>
        <taxon>Trametes</taxon>
    </lineage>
</organism>
<keyword evidence="1" id="KW-0808">Transferase</keyword>
<dbReference type="SUPFAM" id="SSF53335">
    <property type="entry name" value="S-adenosyl-L-methionine-dependent methyltransferases"/>
    <property type="match status" value="1"/>
</dbReference>
<comment type="function">
    <text evidence="1">S-adenosyl-L-methionine-dependent methyltransferase that mediates RNA cap1 2'-O-ribose methylation to the 5'-cap structure of RNAs. Methylates the ribose of the first nucleotide of a m(7)GpppG-capped mRNA to produce m(7)GpppNmp (cap1).</text>
</comment>
<evidence type="ECO:0000313" key="4">
    <source>
        <dbReference type="Proteomes" id="UP000193067"/>
    </source>
</evidence>
<keyword evidence="1" id="KW-0539">Nucleus</keyword>
<keyword evidence="1" id="KW-0949">S-adenosyl-L-methionine</keyword>
<evidence type="ECO:0000313" key="3">
    <source>
        <dbReference type="EMBL" id="OSD00108.1"/>
    </source>
</evidence>
<dbReference type="InterPro" id="IPR050851">
    <property type="entry name" value="mRNA_Cap_2O-Ribose_MeTrfase"/>
</dbReference>
<keyword evidence="1" id="KW-0506">mRNA capping</keyword>
<dbReference type="InterPro" id="IPR029063">
    <property type="entry name" value="SAM-dependent_MTases_sf"/>
</dbReference>